<dbReference type="Proteomes" id="UP000315525">
    <property type="component" value="Unassembled WGS sequence"/>
</dbReference>
<evidence type="ECO:0000259" key="2">
    <source>
        <dbReference type="SMART" id="SM00746"/>
    </source>
</evidence>
<evidence type="ECO:0000313" key="4">
    <source>
        <dbReference type="Proteomes" id="UP000315525"/>
    </source>
</evidence>
<dbReference type="EMBL" id="SOJN01000145">
    <property type="protein sequence ID" value="TET43847.1"/>
    <property type="molecule type" value="Genomic_DNA"/>
</dbReference>
<dbReference type="InterPro" id="IPR011017">
    <property type="entry name" value="TRASH_dom"/>
</dbReference>
<reference evidence="3 4" key="1">
    <citation type="submission" date="2019-03" db="EMBL/GenBank/DDBJ databases">
        <title>Metabolic potential of uncultured bacteria and archaea associated with petroleum seepage in deep-sea sediments.</title>
        <authorList>
            <person name="Dong X."/>
            <person name="Hubert C."/>
        </authorList>
    </citation>
    <scope>NUCLEOTIDE SEQUENCE [LARGE SCALE GENOMIC DNA]</scope>
    <source>
        <strain evidence="3">E44_bin18</strain>
    </source>
</reference>
<gene>
    <name evidence="3" type="ORF">E3J62_12100</name>
</gene>
<feature type="domain" description="TRASH" evidence="2">
    <location>
        <begin position="4"/>
        <end position="42"/>
    </location>
</feature>
<name>A0A523UMU3_UNCT6</name>
<dbReference type="Gene3D" id="1.10.620.20">
    <property type="entry name" value="Ribonucleotide Reductase, subunit A"/>
    <property type="match status" value="1"/>
</dbReference>
<dbReference type="GO" id="GO:0016491">
    <property type="term" value="F:oxidoreductase activity"/>
    <property type="evidence" value="ECO:0007669"/>
    <property type="project" value="InterPro"/>
</dbReference>
<dbReference type="Pfam" id="PF04945">
    <property type="entry name" value="YHS"/>
    <property type="match status" value="1"/>
</dbReference>
<comment type="caution">
    <text evidence="3">The sequence shown here is derived from an EMBL/GenBank/DDBJ whole genome shotgun (WGS) entry which is preliminary data.</text>
</comment>
<proteinExistence type="predicted"/>
<evidence type="ECO:0000313" key="3">
    <source>
        <dbReference type="EMBL" id="TET43847.1"/>
    </source>
</evidence>
<sequence>MHFDPACGRRMNPNRAYTKIKYEGEVYYLCCPLCQSTFEKDPENYISDPHRNKKRKKGH</sequence>
<dbReference type="SMART" id="SM00746">
    <property type="entry name" value="TRASH"/>
    <property type="match status" value="1"/>
</dbReference>
<feature type="region of interest" description="Disordered" evidence="1">
    <location>
        <begin position="39"/>
        <end position="59"/>
    </location>
</feature>
<dbReference type="InterPro" id="IPR012348">
    <property type="entry name" value="RNR-like"/>
</dbReference>
<dbReference type="AlphaFoldDB" id="A0A523UMU3"/>
<dbReference type="SUPFAM" id="SSF47240">
    <property type="entry name" value="Ferritin-like"/>
    <property type="match status" value="1"/>
</dbReference>
<dbReference type="InterPro" id="IPR009078">
    <property type="entry name" value="Ferritin-like_SF"/>
</dbReference>
<protein>
    <submittedName>
        <fullName evidence="3">YHS domain-containing protein</fullName>
    </submittedName>
</protein>
<dbReference type="InterPro" id="IPR007029">
    <property type="entry name" value="YHS_dom"/>
</dbReference>
<evidence type="ECO:0000256" key="1">
    <source>
        <dbReference type="SAM" id="MobiDB-lite"/>
    </source>
</evidence>
<accession>A0A523UMU3</accession>
<organism evidence="3 4">
    <name type="scientific">candidate division TA06 bacterium</name>
    <dbReference type="NCBI Taxonomy" id="2250710"/>
    <lineage>
        <taxon>Bacteria</taxon>
        <taxon>Bacteria division TA06</taxon>
    </lineage>
</organism>